<evidence type="ECO:0000313" key="4">
    <source>
        <dbReference type="Proteomes" id="UP000182471"/>
    </source>
</evidence>
<keyword evidence="1" id="KW-0732">Signal</keyword>
<feature type="chain" id="PRO_5010377972" description="Transglutaminase-like domain-containing protein" evidence="1">
    <location>
        <begin position="34"/>
        <end position="439"/>
    </location>
</feature>
<dbReference type="Gene3D" id="3.10.620.30">
    <property type="match status" value="1"/>
</dbReference>
<name>A0A1H9S0D1_9FIRM</name>
<gene>
    <name evidence="3" type="ORF">SAMN02910429_01073</name>
</gene>
<protein>
    <recommendedName>
        <fullName evidence="2">Transglutaminase-like domain-containing protein</fullName>
    </recommendedName>
</protein>
<dbReference type="Pfam" id="PF01841">
    <property type="entry name" value="Transglut_core"/>
    <property type="match status" value="1"/>
</dbReference>
<evidence type="ECO:0000313" key="3">
    <source>
        <dbReference type="EMBL" id="SER78388.1"/>
    </source>
</evidence>
<accession>A0A1H9S0D1</accession>
<feature type="domain" description="Transglutaminase-like" evidence="2">
    <location>
        <begin position="210"/>
        <end position="295"/>
    </location>
</feature>
<evidence type="ECO:0000256" key="1">
    <source>
        <dbReference type="SAM" id="SignalP"/>
    </source>
</evidence>
<sequence length="439" mass="50917">MKKIKNFKLHKFVLGGFMLFCMCLLFNPSTLYAKNLNKTKKTGLKKIEGHEVKEKVAEKSNKGDLICGEKIIKKRAYTASYNWKKYSARYYYNQLTSEEKDLYNKLYNRCMELLSNSDINCNDTVQGTPVIGKIIYNKKVTPADLDEVFNVFEAENPQFFFLSTQYWYGTTSDNEKFFSLTIYPRYISGKNRISVANQLKSKVENWIKTVNKKKTTMQKLRTLENILDKQTLYKSGEIDQSVVSAVLEGKTVCAGYSKTFTMICNAIGNESVCVTGSGHEWSRVKIGNKWYNVDATWDDDDSSNIMGIDFFLVSDAKTKENNTAHELYSVWNGRVKAPTSNENYLDVIFDISYYRNNNWDLQEKLGYYDGSYLDHFMDEGMEEGRRASATFDVNFYMNNNDDLRVKFVNNLPLYYQHYAEVGVNEKRQGASEYYERYAS</sequence>
<reference evidence="4" key="1">
    <citation type="submission" date="2016-10" db="EMBL/GenBank/DDBJ databases">
        <authorList>
            <person name="Varghese N."/>
            <person name="Submissions S."/>
        </authorList>
    </citation>
    <scope>NUCLEOTIDE SEQUENCE [LARGE SCALE GENOMIC DNA]</scope>
    <source>
        <strain evidence="4">S1b</strain>
    </source>
</reference>
<feature type="signal peptide" evidence="1">
    <location>
        <begin position="1"/>
        <end position="33"/>
    </location>
</feature>
<dbReference type="EMBL" id="FOGW01000010">
    <property type="protein sequence ID" value="SER78388.1"/>
    <property type="molecule type" value="Genomic_DNA"/>
</dbReference>
<dbReference type="InterPro" id="IPR038765">
    <property type="entry name" value="Papain-like_cys_pep_sf"/>
</dbReference>
<dbReference type="SUPFAM" id="SSF54001">
    <property type="entry name" value="Cysteine proteinases"/>
    <property type="match status" value="1"/>
</dbReference>
<dbReference type="Proteomes" id="UP000182471">
    <property type="component" value="Unassembled WGS sequence"/>
</dbReference>
<dbReference type="AlphaFoldDB" id="A0A1H9S0D1"/>
<keyword evidence="4" id="KW-1185">Reference proteome</keyword>
<organism evidence="3 4">
    <name type="scientific">Lachnobacterium bovis</name>
    <dbReference type="NCBI Taxonomy" id="140626"/>
    <lineage>
        <taxon>Bacteria</taxon>
        <taxon>Bacillati</taxon>
        <taxon>Bacillota</taxon>
        <taxon>Clostridia</taxon>
        <taxon>Lachnospirales</taxon>
        <taxon>Lachnospiraceae</taxon>
        <taxon>Lachnobacterium</taxon>
    </lineage>
</organism>
<dbReference type="InterPro" id="IPR002931">
    <property type="entry name" value="Transglutaminase-like"/>
</dbReference>
<evidence type="ECO:0000259" key="2">
    <source>
        <dbReference type="Pfam" id="PF01841"/>
    </source>
</evidence>
<proteinExistence type="predicted"/>